<reference evidence="1 2" key="1">
    <citation type="journal article" date="2014" name="Genome Biol. Evol.">
        <title>The genome of the myxosporean Thelohanellus kitauei shows adaptations to nutrient acquisition within its fish host.</title>
        <authorList>
            <person name="Yang Y."/>
            <person name="Xiong J."/>
            <person name="Zhou Z."/>
            <person name="Huo F."/>
            <person name="Miao W."/>
            <person name="Ran C."/>
            <person name="Liu Y."/>
            <person name="Zhang J."/>
            <person name="Feng J."/>
            <person name="Wang M."/>
            <person name="Wang M."/>
            <person name="Wang L."/>
            <person name="Yao B."/>
        </authorList>
    </citation>
    <scope>NUCLEOTIDE SEQUENCE [LARGE SCALE GENOMIC DNA]</scope>
    <source>
        <strain evidence="1">Wuqing</strain>
    </source>
</reference>
<sequence length="109" mass="12885">MRLYTLHLKSQDENQYTPFSVQYGRLCDDGIQSFRRFLYNGRDSLPPLSVPLLIPLLMSHKDESNRVCYFANLTPQLTRTRQSIPISTYSLKINFTHYDLKIFEHENRA</sequence>
<evidence type="ECO:0000313" key="2">
    <source>
        <dbReference type="Proteomes" id="UP000031668"/>
    </source>
</evidence>
<dbReference type="AlphaFoldDB" id="A0A0C2MAI0"/>
<organism evidence="1 2">
    <name type="scientific">Thelohanellus kitauei</name>
    <name type="common">Myxosporean</name>
    <dbReference type="NCBI Taxonomy" id="669202"/>
    <lineage>
        <taxon>Eukaryota</taxon>
        <taxon>Metazoa</taxon>
        <taxon>Cnidaria</taxon>
        <taxon>Myxozoa</taxon>
        <taxon>Myxosporea</taxon>
        <taxon>Bivalvulida</taxon>
        <taxon>Platysporina</taxon>
        <taxon>Myxobolidae</taxon>
        <taxon>Thelohanellus</taxon>
    </lineage>
</organism>
<evidence type="ECO:0000313" key="1">
    <source>
        <dbReference type="EMBL" id="KII61324.1"/>
    </source>
</evidence>
<dbReference type="Proteomes" id="UP000031668">
    <property type="component" value="Unassembled WGS sequence"/>
</dbReference>
<comment type="caution">
    <text evidence="1">The sequence shown here is derived from an EMBL/GenBank/DDBJ whole genome shotgun (WGS) entry which is preliminary data.</text>
</comment>
<proteinExistence type="predicted"/>
<keyword evidence="2" id="KW-1185">Reference proteome</keyword>
<gene>
    <name evidence="1" type="ORF">RF11_15581</name>
</gene>
<name>A0A0C2MAI0_THEKT</name>
<protein>
    <submittedName>
        <fullName evidence="1">Uncharacterized protein</fullName>
    </submittedName>
</protein>
<accession>A0A0C2MAI0</accession>
<dbReference type="EMBL" id="JWZT01005340">
    <property type="protein sequence ID" value="KII61324.1"/>
    <property type="molecule type" value="Genomic_DNA"/>
</dbReference>